<protein>
    <submittedName>
        <fullName evidence="3">Uncharacterized protein</fullName>
    </submittedName>
</protein>
<dbReference type="PRINTS" id="PR01217">
    <property type="entry name" value="PRICHEXTENSN"/>
</dbReference>
<proteinExistence type="predicted"/>
<evidence type="ECO:0000313" key="4">
    <source>
        <dbReference type="Proteomes" id="UP000183413"/>
    </source>
</evidence>
<feature type="transmembrane region" description="Helical" evidence="2">
    <location>
        <begin position="33"/>
        <end position="54"/>
    </location>
</feature>
<keyword evidence="2" id="KW-0812">Transmembrane</keyword>
<keyword evidence="2" id="KW-1133">Transmembrane helix</keyword>
<dbReference type="InParanoid" id="A0A1I5HZL9"/>
<keyword evidence="2" id="KW-0472">Membrane</keyword>
<gene>
    <name evidence="3" type="ORF">SAMN04489713_10731</name>
</gene>
<sequence>MPDKQEMIDSRDRSASPVFVDVTGRRRRRLRRLGYAAAAVCGGYSIMIGISLMGGPVSPQTLLPKMVGGGETKVTPSSKHRPPPDDGPGALPPPRPSWPARTPGAPPTAPRASGSTPSGAVPSPSKPDGRRTGPQAPTSSPATPPSRSGGTPPATPPTDSPSPPASPPETGDPAGVDERRDTVEAEPQAAAATPSVAGSDPTAPAAGAQG</sequence>
<dbReference type="Proteomes" id="UP000183413">
    <property type="component" value="Unassembled WGS sequence"/>
</dbReference>
<reference evidence="3 4" key="1">
    <citation type="submission" date="2016-10" db="EMBL/GenBank/DDBJ databases">
        <authorList>
            <person name="de Groot N.N."/>
        </authorList>
    </citation>
    <scope>NUCLEOTIDE SEQUENCE [LARGE SCALE GENOMIC DNA]</scope>
    <source>
        <strain evidence="3 4">DSM 43067</strain>
    </source>
</reference>
<evidence type="ECO:0000256" key="1">
    <source>
        <dbReference type="SAM" id="MobiDB-lite"/>
    </source>
</evidence>
<feature type="region of interest" description="Disordered" evidence="1">
    <location>
        <begin position="63"/>
        <end position="210"/>
    </location>
</feature>
<organism evidence="3 4">
    <name type="scientific">Actinomadura madurae</name>
    <dbReference type="NCBI Taxonomy" id="1993"/>
    <lineage>
        <taxon>Bacteria</taxon>
        <taxon>Bacillati</taxon>
        <taxon>Actinomycetota</taxon>
        <taxon>Actinomycetes</taxon>
        <taxon>Streptosporangiales</taxon>
        <taxon>Thermomonosporaceae</taxon>
        <taxon>Actinomadura</taxon>
    </lineage>
</organism>
<dbReference type="EMBL" id="FOVH01000007">
    <property type="protein sequence ID" value="SFO53723.1"/>
    <property type="molecule type" value="Genomic_DNA"/>
</dbReference>
<feature type="compositionally biased region" description="Low complexity" evidence="1">
    <location>
        <begin position="132"/>
        <end position="152"/>
    </location>
</feature>
<keyword evidence="4" id="KW-1185">Reference proteome</keyword>
<accession>A0A1I5HZL9</accession>
<dbReference type="STRING" id="1993.SAMN04489713_10731"/>
<name>A0A1I5HZL9_9ACTN</name>
<evidence type="ECO:0000256" key="2">
    <source>
        <dbReference type="SAM" id="Phobius"/>
    </source>
</evidence>
<feature type="compositionally biased region" description="Pro residues" evidence="1">
    <location>
        <begin position="153"/>
        <end position="167"/>
    </location>
</feature>
<evidence type="ECO:0000313" key="3">
    <source>
        <dbReference type="EMBL" id="SFO53723.1"/>
    </source>
</evidence>
<dbReference type="AlphaFoldDB" id="A0A1I5HZL9"/>